<comment type="subcellular location">
    <subcellularLocation>
        <location evidence="1">Cell outer membrane</location>
    </subcellularLocation>
</comment>
<keyword evidence="3" id="KW-0998">Cell outer membrane</keyword>
<dbReference type="PANTHER" id="PTHR40980:SF4">
    <property type="entry name" value="TONB-DEPENDENT RECEPTOR-LIKE BETA-BARREL DOMAIN-CONTAINING PROTEIN"/>
    <property type="match status" value="1"/>
</dbReference>
<dbReference type="RefSeq" id="WP_231006632.1">
    <property type="nucleotide sequence ID" value="NZ_JAJNEC010000005.1"/>
</dbReference>
<protein>
    <submittedName>
        <fullName evidence="6">Outer membrane beta-barrel protein</fullName>
    </submittedName>
</protein>
<evidence type="ECO:0000256" key="4">
    <source>
        <dbReference type="SAM" id="MobiDB-lite"/>
    </source>
</evidence>
<feature type="compositionally biased region" description="Polar residues" evidence="4">
    <location>
        <begin position="284"/>
        <end position="305"/>
    </location>
</feature>
<reference evidence="6 7" key="1">
    <citation type="submission" date="2021-11" db="EMBL/GenBank/DDBJ databases">
        <title>Genomic of Niabella pedocola.</title>
        <authorList>
            <person name="Wu T."/>
        </authorList>
    </citation>
    <scope>NUCLEOTIDE SEQUENCE [LARGE SCALE GENOMIC DNA]</scope>
    <source>
        <strain evidence="6 7">JCM 31011</strain>
    </source>
</reference>
<keyword evidence="2" id="KW-0472">Membrane</keyword>
<evidence type="ECO:0000256" key="2">
    <source>
        <dbReference type="ARBA" id="ARBA00023136"/>
    </source>
</evidence>
<name>A0ABS8PUE2_9BACT</name>
<dbReference type="SUPFAM" id="SSF56935">
    <property type="entry name" value="Porins"/>
    <property type="match status" value="1"/>
</dbReference>
<keyword evidence="7" id="KW-1185">Reference proteome</keyword>
<feature type="domain" description="Outer membrane protein beta-barrel" evidence="5">
    <location>
        <begin position="381"/>
        <end position="783"/>
    </location>
</feature>
<dbReference type="InterPro" id="IPR041700">
    <property type="entry name" value="OMP_b-brl_3"/>
</dbReference>
<dbReference type="Proteomes" id="UP001199816">
    <property type="component" value="Unassembled WGS sequence"/>
</dbReference>
<accession>A0ABS8PUE2</accession>
<evidence type="ECO:0000256" key="1">
    <source>
        <dbReference type="ARBA" id="ARBA00004442"/>
    </source>
</evidence>
<dbReference type="Gene3D" id="2.170.130.10">
    <property type="entry name" value="TonB-dependent receptor, plug domain"/>
    <property type="match status" value="1"/>
</dbReference>
<dbReference type="Gene3D" id="2.40.170.20">
    <property type="entry name" value="TonB-dependent receptor, beta-barrel domain"/>
    <property type="match status" value="1"/>
</dbReference>
<gene>
    <name evidence="6" type="ORF">LQ567_17150</name>
</gene>
<dbReference type="InterPro" id="IPR037066">
    <property type="entry name" value="Plug_dom_sf"/>
</dbReference>
<comment type="caution">
    <text evidence="6">The sequence shown here is derived from an EMBL/GenBank/DDBJ whole genome shotgun (WGS) entry which is preliminary data.</text>
</comment>
<dbReference type="Pfam" id="PF14905">
    <property type="entry name" value="OMP_b-brl_3"/>
    <property type="match status" value="1"/>
</dbReference>
<feature type="region of interest" description="Disordered" evidence="4">
    <location>
        <begin position="277"/>
        <end position="305"/>
    </location>
</feature>
<evidence type="ECO:0000259" key="5">
    <source>
        <dbReference type="Pfam" id="PF14905"/>
    </source>
</evidence>
<organism evidence="6 7">
    <name type="scientific">Niabella pedocola</name>
    <dbReference type="NCBI Taxonomy" id="1752077"/>
    <lineage>
        <taxon>Bacteria</taxon>
        <taxon>Pseudomonadati</taxon>
        <taxon>Bacteroidota</taxon>
        <taxon>Chitinophagia</taxon>
        <taxon>Chitinophagales</taxon>
        <taxon>Chitinophagaceae</taxon>
        <taxon>Niabella</taxon>
    </lineage>
</organism>
<evidence type="ECO:0000313" key="7">
    <source>
        <dbReference type="Proteomes" id="UP001199816"/>
    </source>
</evidence>
<dbReference type="EMBL" id="JAJNEC010000005">
    <property type="protein sequence ID" value="MCD2424510.1"/>
    <property type="molecule type" value="Genomic_DNA"/>
</dbReference>
<dbReference type="PANTHER" id="PTHR40980">
    <property type="entry name" value="PLUG DOMAIN-CONTAINING PROTEIN"/>
    <property type="match status" value="1"/>
</dbReference>
<proteinExistence type="predicted"/>
<evidence type="ECO:0000256" key="3">
    <source>
        <dbReference type="ARBA" id="ARBA00023237"/>
    </source>
</evidence>
<sequence>MNLAIRLLALPVLFIICYPSRLRAQTPQKPAMLSGFVKDSLSKEPVAFATISVFSNAPVPDTIFHCDERGFFKVMRPAAQRLVVTAAGYHQKTVAADTVLLFPGSVIFLKPQSQELKTVTVSAARPLIRREVDKLIYNTEADPESKFRSTLEILKKVPYLSLDAQGNLLLKGQSGYRILVNGKPSGMMDHNAMEILKSLPASTIQSIEVYTTPPSKYDAEGLSGIINIITTRKIGAGYKGTLNLNGSTPTGGPGGGFSFTATHEKFGVELYGGANASRNPLVHTGTSRSTTGDVPTELTVSGTNKSNNRGRYIGSQFSYEIDSLQLLTAQLNLNGFNSNGSVSRLSMLEGTSSLLQQFRQQNTARGSNNGFDGALNYQLGFKKDKSKIFTASYRFMQYQAENRSENTFSDRVHYDIFDFNQLNNTSTQEHTGQADYIQNLKQIKLEAGVKAIFRQNGSDFHTLQYVNNAFQEDPEQQNVFTNHQTVLSAYNSYQLALKQWSFKAGARLEQTINQINFQSTHTQVNKTYFNLVPTVVINRNNTDGSYLNLGYSQRLKRPGINRMNPFVNRSNPDFEESGNPDLRATLLHNFDLSYGFNRKQSVNIGLNYAFAHNFDLRYSRYDPATRITYITYSNSGDISALVLNLNLNLAVTKALKTVINGNLAHFWIESDADAQAQKLTRFIYSASLNNTYTFPKNWVAGAAADFYGKNIAPAQVQGTVNGFIATSFSLSKTVLNHKLAFSAYINNPFTKYRSSRTEISGFNFTQADFTETYFRKAGISVNYKFGKLKQDIKRGKRGINNNDVAN</sequence>
<evidence type="ECO:0000313" key="6">
    <source>
        <dbReference type="EMBL" id="MCD2424510.1"/>
    </source>
</evidence>
<dbReference type="InterPro" id="IPR036942">
    <property type="entry name" value="Beta-barrel_TonB_sf"/>
</dbReference>